<evidence type="ECO:0000256" key="11">
    <source>
        <dbReference type="ARBA" id="ARBA00023303"/>
    </source>
</evidence>
<evidence type="ECO:0000256" key="10">
    <source>
        <dbReference type="ARBA" id="ARBA00023286"/>
    </source>
</evidence>
<evidence type="ECO:0000256" key="2">
    <source>
        <dbReference type="ARBA" id="ARBA00022448"/>
    </source>
</evidence>
<feature type="domain" description="Ionotropic glutamate receptor L-glutamate and glycine-binding" evidence="13">
    <location>
        <begin position="16"/>
        <end position="78"/>
    </location>
</feature>
<dbReference type="PANTHER" id="PTHR42643:SF38">
    <property type="entry name" value="IONOTROPIC RECEPTOR 100A"/>
    <property type="match status" value="1"/>
</dbReference>
<dbReference type="SMART" id="SM00918">
    <property type="entry name" value="Lig_chan-Glu_bd"/>
    <property type="match status" value="1"/>
</dbReference>
<keyword evidence="8" id="KW-0675">Receptor</keyword>
<dbReference type="EMBL" id="BGPR01002337">
    <property type="protein sequence ID" value="GBM71811.1"/>
    <property type="molecule type" value="Genomic_DNA"/>
</dbReference>
<dbReference type="InterPro" id="IPR019594">
    <property type="entry name" value="Glu/Gly-bd"/>
</dbReference>
<keyword evidence="15" id="KW-1185">Reference proteome</keyword>
<dbReference type="SUPFAM" id="SSF53850">
    <property type="entry name" value="Periplasmic binding protein-like II"/>
    <property type="match status" value="1"/>
</dbReference>
<dbReference type="Pfam" id="PF10613">
    <property type="entry name" value="Lig_chan-Glu_bd"/>
    <property type="match status" value="1"/>
</dbReference>
<keyword evidence="10" id="KW-1071">Ligand-gated ion channel</keyword>
<keyword evidence="5 12" id="KW-1133">Transmembrane helix</keyword>
<keyword evidence="4 12" id="KW-0812">Transmembrane</keyword>
<evidence type="ECO:0000256" key="7">
    <source>
        <dbReference type="ARBA" id="ARBA00023136"/>
    </source>
</evidence>
<dbReference type="Gene3D" id="3.40.190.10">
    <property type="entry name" value="Periplasmic binding protein-like II"/>
    <property type="match status" value="1"/>
</dbReference>
<accession>A0A4Y2I249</accession>
<keyword evidence="11" id="KW-0407">Ion channel</keyword>
<dbReference type="GO" id="GO:0005886">
    <property type="term" value="C:plasma membrane"/>
    <property type="evidence" value="ECO:0007669"/>
    <property type="project" value="UniProtKB-SubCell"/>
</dbReference>
<feature type="transmembrane region" description="Helical" evidence="12">
    <location>
        <begin position="150"/>
        <end position="173"/>
    </location>
</feature>
<dbReference type="AlphaFoldDB" id="A0A4Y2I249"/>
<evidence type="ECO:0000313" key="14">
    <source>
        <dbReference type="EMBL" id="GBM71811.1"/>
    </source>
</evidence>
<dbReference type="Proteomes" id="UP000499080">
    <property type="component" value="Unassembled WGS sequence"/>
</dbReference>
<organism evidence="14 15">
    <name type="scientific">Araneus ventricosus</name>
    <name type="common">Orbweaver spider</name>
    <name type="synonym">Epeira ventricosa</name>
    <dbReference type="NCBI Taxonomy" id="182803"/>
    <lineage>
        <taxon>Eukaryota</taxon>
        <taxon>Metazoa</taxon>
        <taxon>Ecdysozoa</taxon>
        <taxon>Arthropoda</taxon>
        <taxon>Chelicerata</taxon>
        <taxon>Arachnida</taxon>
        <taxon>Araneae</taxon>
        <taxon>Araneomorphae</taxon>
        <taxon>Entelegynae</taxon>
        <taxon>Araneoidea</taxon>
        <taxon>Araneidae</taxon>
        <taxon>Araneus</taxon>
    </lineage>
</organism>
<sequence length="403" mass="45392">MTFPGFVKIAVNNLLGVCHLESSPEGVITIADGAEGELLDILSSALKFSYELVQPKDKGWGNRKDDGNWTGKIGLVQRGEADLGMCEMILTEHRKTAVDYSYPYDTLQMVFASKAPSRIPQLLAYVYPFSAELWYTLLALFLTIPFLWKVMFKCNVSVISLFGEVFYTILGRAASVRLTKFHEHILLGTWVVAVSFLSRSYTAVLLSFLTFPLQESVIREIPRLSEAIAGGKYKCLTFEGTSVTESLKASPREYVKMIGNAIDENEWFVTPTLEGVGRAIAEKNTAVIAMKPYFEDHYVGTASISTDYFSVHHFGIIFQKQFCCKKVLDRKLSLILSGGLFEKCKRHYQFRAHLKLRANYMERFENIKALSVENISGALLMYLLGASVSLIVFLIEIFLPKLR</sequence>
<dbReference type="OrthoDB" id="6423098at2759"/>
<evidence type="ECO:0000256" key="3">
    <source>
        <dbReference type="ARBA" id="ARBA00022475"/>
    </source>
</evidence>
<keyword evidence="7 12" id="KW-0472">Membrane</keyword>
<comment type="subcellular location">
    <subcellularLocation>
        <location evidence="1">Cell membrane</location>
        <topology evidence="1">Multi-pass membrane protein</topology>
    </subcellularLocation>
</comment>
<evidence type="ECO:0000256" key="8">
    <source>
        <dbReference type="ARBA" id="ARBA00023170"/>
    </source>
</evidence>
<evidence type="ECO:0000256" key="1">
    <source>
        <dbReference type="ARBA" id="ARBA00004651"/>
    </source>
</evidence>
<evidence type="ECO:0000259" key="13">
    <source>
        <dbReference type="SMART" id="SM00918"/>
    </source>
</evidence>
<feature type="transmembrane region" description="Helical" evidence="12">
    <location>
        <begin position="122"/>
        <end position="144"/>
    </location>
</feature>
<dbReference type="GO" id="GO:0015276">
    <property type="term" value="F:ligand-gated monoatomic ion channel activity"/>
    <property type="evidence" value="ECO:0007669"/>
    <property type="project" value="InterPro"/>
</dbReference>
<keyword evidence="3" id="KW-1003">Cell membrane</keyword>
<dbReference type="PANTHER" id="PTHR42643">
    <property type="entry name" value="IONOTROPIC RECEPTOR 20A-RELATED"/>
    <property type="match status" value="1"/>
</dbReference>
<proteinExistence type="predicted"/>
<keyword evidence="6" id="KW-0406">Ion transport</keyword>
<evidence type="ECO:0000313" key="15">
    <source>
        <dbReference type="Proteomes" id="UP000499080"/>
    </source>
</evidence>
<evidence type="ECO:0000256" key="5">
    <source>
        <dbReference type="ARBA" id="ARBA00022989"/>
    </source>
</evidence>
<feature type="transmembrane region" description="Helical" evidence="12">
    <location>
        <begin position="379"/>
        <end position="399"/>
    </location>
</feature>
<keyword evidence="9" id="KW-0325">Glycoprotein</keyword>
<evidence type="ECO:0000256" key="4">
    <source>
        <dbReference type="ARBA" id="ARBA00022692"/>
    </source>
</evidence>
<evidence type="ECO:0000256" key="12">
    <source>
        <dbReference type="SAM" id="Phobius"/>
    </source>
</evidence>
<gene>
    <name evidence="14" type="ORF">AVEN_260545_1</name>
</gene>
<name>A0A4Y2I249_ARAVE</name>
<protein>
    <recommendedName>
        <fullName evidence="13">Ionotropic glutamate receptor L-glutamate and glycine-binding domain-containing protein</fullName>
    </recommendedName>
</protein>
<dbReference type="InterPro" id="IPR052192">
    <property type="entry name" value="Insect_Ionotropic_Sensory_Rcpt"/>
</dbReference>
<reference evidence="14 15" key="1">
    <citation type="journal article" date="2019" name="Sci. Rep.">
        <title>Orb-weaving spider Araneus ventricosus genome elucidates the spidroin gene catalogue.</title>
        <authorList>
            <person name="Kono N."/>
            <person name="Nakamura H."/>
            <person name="Ohtoshi R."/>
            <person name="Moran D.A.P."/>
            <person name="Shinohara A."/>
            <person name="Yoshida Y."/>
            <person name="Fujiwara M."/>
            <person name="Mori M."/>
            <person name="Tomita M."/>
            <person name="Arakawa K."/>
        </authorList>
    </citation>
    <scope>NUCLEOTIDE SEQUENCE [LARGE SCALE GENOMIC DNA]</scope>
</reference>
<keyword evidence="2" id="KW-0813">Transport</keyword>
<evidence type="ECO:0000256" key="9">
    <source>
        <dbReference type="ARBA" id="ARBA00023180"/>
    </source>
</evidence>
<comment type="caution">
    <text evidence="14">The sequence shown here is derived from an EMBL/GenBank/DDBJ whole genome shotgun (WGS) entry which is preliminary data.</text>
</comment>
<feature type="transmembrane region" description="Helical" evidence="12">
    <location>
        <begin position="185"/>
        <end position="209"/>
    </location>
</feature>
<evidence type="ECO:0000256" key="6">
    <source>
        <dbReference type="ARBA" id="ARBA00023065"/>
    </source>
</evidence>